<dbReference type="Proteomes" id="UP000663853">
    <property type="component" value="Unassembled WGS sequence"/>
</dbReference>
<feature type="domain" description="C2H2-type" evidence="9">
    <location>
        <begin position="195"/>
        <end position="222"/>
    </location>
</feature>
<accession>A0A8H3AU53</accession>
<dbReference type="EMBL" id="CAJMXA010000702">
    <property type="protein sequence ID" value="CAE6440092.1"/>
    <property type="molecule type" value="Genomic_DNA"/>
</dbReference>
<dbReference type="FunFam" id="3.30.160.60:FF:000446">
    <property type="entry name" value="Zinc finger protein"/>
    <property type="match status" value="1"/>
</dbReference>
<feature type="domain" description="C2H2-type" evidence="9">
    <location>
        <begin position="223"/>
        <end position="250"/>
    </location>
</feature>
<dbReference type="AlphaFoldDB" id="A0A8H3AU53"/>
<proteinExistence type="predicted"/>
<dbReference type="GO" id="GO:0005694">
    <property type="term" value="C:chromosome"/>
    <property type="evidence" value="ECO:0007669"/>
    <property type="project" value="UniProtKB-ARBA"/>
</dbReference>
<name>A0A8H3AU53_9AGAM</name>
<evidence type="ECO:0000256" key="6">
    <source>
        <dbReference type="ARBA" id="ARBA00023242"/>
    </source>
</evidence>
<evidence type="ECO:0000256" key="2">
    <source>
        <dbReference type="ARBA" id="ARBA00022723"/>
    </source>
</evidence>
<dbReference type="GO" id="GO:0008270">
    <property type="term" value="F:zinc ion binding"/>
    <property type="evidence" value="ECO:0007669"/>
    <property type="project" value="UniProtKB-KW"/>
</dbReference>
<keyword evidence="5" id="KW-0862">Zinc</keyword>
<dbReference type="SMART" id="SM00355">
    <property type="entry name" value="ZnF_C2H2"/>
    <property type="match status" value="2"/>
</dbReference>
<feature type="region of interest" description="Disordered" evidence="8">
    <location>
        <begin position="1"/>
        <end position="166"/>
    </location>
</feature>
<reference evidence="10" key="1">
    <citation type="submission" date="2021-01" db="EMBL/GenBank/DDBJ databases">
        <authorList>
            <person name="Kaushik A."/>
        </authorList>
    </citation>
    <scope>NUCLEOTIDE SEQUENCE</scope>
    <source>
        <strain evidence="10">AG6-10EEA</strain>
    </source>
</reference>
<evidence type="ECO:0000313" key="10">
    <source>
        <dbReference type="EMBL" id="CAE6440092.1"/>
    </source>
</evidence>
<keyword evidence="6" id="KW-0539">Nucleus</keyword>
<dbReference type="GO" id="GO:0005634">
    <property type="term" value="C:nucleus"/>
    <property type="evidence" value="ECO:0007669"/>
    <property type="project" value="UniProtKB-SubCell"/>
</dbReference>
<protein>
    <recommendedName>
        <fullName evidence="9">C2H2-type domain-containing protein</fullName>
    </recommendedName>
</protein>
<keyword evidence="2" id="KW-0479">Metal-binding</keyword>
<evidence type="ECO:0000256" key="5">
    <source>
        <dbReference type="ARBA" id="ARBA00022833"/>
    </source>
</evidence>
<dbReference type="InterPro" id="IPR050331">
    <property type="entry name" value="Zinc_finger"/>
</dbReference>
<sequence>MSQHMAHPADEPTQESAQLHTTPPPNPPDQSLPPFQPFPARNRVAPSGSGDFAPQSGLWDAELESGSGSGSGAMVFPHHPLTRDSSAARISRQDTRGSLLMQERHPSGLPAFTPFPAAAPSSRYAPPPDSRAETTRPVLPPTFDSEAVSNGPWPAERPTNLVGESSTPIIRYPSGIPPGRPSPFAPPGPLTARPHVCELCDSGFARAHDLKRHLETHKGERPHKCPNCQRSFSRKDAVQRHISVTKCGPPGN</sequence>
<evidence type="ECO:0000256" key="3">
    <source>
        <dbReference type="ARBA" id="ARBA00022737"/>
    </source>
</evidence>
<evidence type="ECO:0000256" key="8">
    <source>
        <dbReference type="SAM" id="MobiDB-lite"/>
    </source>
</evidence>
<dbReference type="PROSITE" id="PS00028">
    <property type="entry name" value="ZINC_FINGER_C2H2_1"/>
    <property type="match status" value="1"/>
</dbReference>
<dbReference type="GO" id="GO:0043565">
    <property type="term" value="F:sequence-specific DNA binding"/>
    <property type="evidence" value="ECO:0007669"/>
    <property type="project" value="UniProtKB-ARBA"/>
</dbReference>
<dbReference type="Gene3D" id="3.30.160.60">
    <property type="entry name" value="Classic Zinc Finger"/>
    <property type="match status" value="2"/>
</dbReference>
<keyword evidence="3" id="KW-0677">Repeat</keyword>
<keyword evidence="4 7" id="KW-0863">Zinc-finger</keyword>
<comment type="subcellular location">
    <subcellularLocation>
        <location evidence="1">Nucleus</location>
    </subcellularLocation>
</comment>
<dbReference type="InterPro" id="IPR013087">
    <property type="entry name" value="Znf_C2H2_type"/>
</dbReference>
<organism evidence="10 11">
    <name type="scientific">Rhizoctonia solani</name>
    <dbReference type="NCBI Taxonomy" id="456999"/>
    <lineage>
        <taxon>Eukaryota</taxon>
        <taxon>Fungi</taxon>
        <taxon>Dikarya</taxon>
        <taxon>Basidiomycota</taxon>
        <taxon>Agaricomycotina</taxon>
        <taxon>Agaricomycetes</taxon>
        <taxon>Cantharellales</taxon>
        <taxon>Ceratobasidiaceae</taxon>
        <taxon>Rhizoctonia</taxon>
    </lineage>
</organism>
<dbReference type="PANTHER" id="PTHR16515">
    <property type="entry name" value="PR DOMAIN ZINC FINGER PROTEIN"/>
    <property type="match status" value="1"/>
</dbReference>
<evidence type="ECO:0000256" key="7">
    <source>
        <dbReference type="PROSITE-ProRule" id="PRU00042"/>
    </source>
</evidence>
<feature type="compositionally biased region" description="Low complexity" evidence="8">
    <location>
        <begin position="110"/>
        <end position="124"/>
    </location>
</feature>
<evidence type="ECO:0000256" key="1">
    <source>
        <dbReference type="ARBA" id="ARBA00004123"/>
    </source>
</evidence>
<dbReference type="InterPro" id="IPR036236">
    <property type="entry name" value="Znf_C2H2_sf"/>
</dbReference>
<dbReference type="SUPFAM" id="SSF57667">
    <property type="entry name" value="beta-beta-alpha zinc fingers"/>
    <property type="match status" value="1"/>
</dbReference>
<dbReference type="Pfam" id="PF00096">
    <property type="entry name" value="zf-C2H2"/>
    <property type="match status" value="2"/>
</dbReference>
<comment type="caution">
    <text evidence="10">The sequence shown here is derived from an EMBL/GenBank/DDBJ whole genome shotgun (WGS) entry which is preliminary data.</text>
</comment>
<dbReference type="PROSITE" id="PS50157">
    <property type="entry name" value="ZINC_FINGER_C2H2_2"/>
    <property type="match status" value="2"/>
</dbReference>
<evidence type="ECO:0000256" key="4">
    <source>
        <dbReference type="ARBA" id="ARBA00022771"/>
    </source>
</evidence>
<dbReference type="FunFam" id="3.30.160.60:FF:001732">
    <property type="entry name" value="Zgc:162936"/>
    <property type="match status" value="1"/>
</dbReference>
<gene>
    <name evidence="10" type="ORF">RDB_LOCUS35746</name>
</gene>
<feature type="compositionally biased region" description="Pro residues" evidence="8">
    <location>
        <begin position="22"/>
        <end position="37"/>
    </location>
</feature>
<dbReference type="GO" id="GO:0045893">
    <property type="term" value="P:positive regulation of DNA-templated transcription"/>
    <property type="evidence" value="ECO:0007669"/>
    <property type="project" value="UniProtKB-ARBA"/>
</dbReference>
<evidence type="ECO:0000259" key="9">
    <source>
        <dbReference type="PROSITE" id="PS50157"/>
    </source>
</evidence>
<evidence type="ECO:0000313" key="11">
    <source>
        <dbReference type="Proteomes" id="UP000663853"/>
    </source>
</evidence>
<dbReference type="PANTHER" id="PTHR16515:SF49">
    <property type="entry name" value="GASTRULA ZINC FINGER PROTEIN XLCGF49.1-LIKE-RELATED"/>
    <property type="match status" value="1"/>
</dbReference>